<dbReference type="Proteomes" id="UP000625711">
    <property type="component" value="Unassembled WGS sequence"/>
</dbReference>
<gene>
    <name evidence="2" type="ORF">GWI33_000508</name>
    <name evidence="1" type="ORF">GWI33_000509</name>
</gene>
<dbReference type="AlphaFoldDB" id="A0A834HMZ4"/>
<feature type="non-terminal residue" evidence="2">
    <location>
        <position position="1"/>
    </location>
</feature>
<name>A0A834HMZ4_RHYFE</name>
<evidence type="ECO:0000313" key="1">
    <source>
        <dbReference type="EMBL" id="KAF7264168.1"/>
    </source>
</evidence>
<comment type="caution">
    <text evidence="2">The sequence shown here is derived from an EMBL/GenBank/DDBJ whole genome shotgun (WGS) entry which is preliminary data.</text>
</comment>
<protein>
    <submittedName>
        <fullName evidence="2">Uncharacterized protein</fullName>
    </submittedName>
</protein>
<proteinExistence type="predicted"/>
<evidence type="ECO:0000313" key="3">
    <source>
        <dbReference type="Proteomes" id="UP000625711"/>
    </source>
</evidence>
<evidence type="ECO:0000313" key="2">
    <source>
        <dbReference type="EMBL" id="KAF7264169.1"/>
    </source>
</evidence>
<dbReference type="EMBL" id="JAACXV010018007">
    <property type="protein sequence ID" value="KAF7264168.1"/>
    <property type="molecule type" value="Genomic_DNA"/>
</dbReference>
<dbReference type="OrthoDB" id="10064156at2759"/>
<sequence>ICQVPGSRSAGVCCQELHYVDPWPSANLINGIDDGKYAEDDSLGQYHKAGRT</sequence>
<keyword evidence="3" id="KW-1185">Reference proteome</keyword>
<reference evidence="2" key="1">
    <citation type="submission" date="2020-08" db="EMBL/GenBank/DDBJ databases">
        <title>Genome sequencing and assembly of the red palm weevil Rhynchophorus ferrugineus.</title>
        <authorList>
            <person name="Dias G.B."/>
            <person name="Bergman C.M."/>
            <person name="Manee M."/>
        </authorList>
    </citation>
    <scope>NUCLEOTIDE SEQUENCE</scope>
    <source>
        <strain evidence="2">AA-2017</strain>
        <tissue evidence="2">Whole larva</tissue>
    </source>
</reference>
<accession>A0A834HMZ4</accession>
<organism evidence="2 3">
    <name type="scientific">Rhynchophorus ferrugineus</name>
    <name type="common">Red palm weevil</name>
    <name type="synonym">Curculio ferrugineus</name>
    <dbReference type="NCBI Taxonomy" id="354439"/>
    <lineage>
        <taxon>Eukaryota</taxon>
        <taxon>Metazoa</taxon>
        <taxon>Ecdysozoa</taxon>
        <taxon>Arthropoda</taxon>
        <taxon>Hexapoda</taxon>
        <taxon>Insecta</taxon>
        <taxon>Pterygota</taxon>
        <taxon>Neoptera</taxon>
        <taxon>Endopterygota</taxon>
        <taxon>Coleoptera</taxon>
        <taxon>Polyphaga</taxon>
        <taxon>Cucujiformia</taxon>
        <taxon>Curculionidae</taxon>
        <taxon>Dryophthorinae</taxon>
        <taxon>Rhynchophorus</taxon>
    </lineage>
</organism>
<dbReference type="EMBL" id="JAACXV010018005">
    <property type="protein sequence ID" value="KAF7264169.1"/>
    <property type="molecule type" value="Genomic_DNA"/>
</dbReference>